<dbReference type="EMBL" id="KT007052">
    <property type="protein sequence ID" value="AKQ04872.1"/>
    <property type="molecule type" value="Genomic_DNA"/>
</dbReference>
<sequence>MPQVKEGVVVSAKMKKTVVVKVNMKVRHPLYKKIIVKSKKFKARDEIGVALGQKVKIAETKPISRDVHFKILKGTGDGSK</sequence>
<evidence type="ECO:0000313" key="4">
    <source>
        <dbReference type="EMBL" id="AKQ04872.1"/>
    </source>
</evidence>
<proteinExistence type="inferred from homology"/>
<dbReference type="InterPro" id="IPR000266">
    <property type="entry name" value="Ribosomal_uS17"/>
</dbReference>
<dbReference type="InterPro" id="IPR012340">
    <property type="entry name" value="NA-bd_OB-fold"/>
</dbReference>
<name>A0A0H4TE63_9BACT</name>
<comment type="similarity">
    <text evidence="1">Belongs to the universal ribosomal protein uS17 family.</text>
</comment>
<dbReference type="PANTHER" id="PTHR10744:SF1">
    <property type="entry name" value="SMALL RIBOSOMAL SUBUNIT PROTEIN US17M"/>
    <property type="match status" value="1"/>
</dbReference>
<dbReference type="GO" id="GO:0022627">
    <property type="term" value="C:cytosolic small ribosomal subunit"/>
    <property type="evidence" value="ECO:0007669"/>
    <property type="project" value="TreeGrafter"/>
</dbReference>
<organism evidence="4">
    <name type="scientific">uncultured Microgenomates bacterium Rifle_16ft_4_minimus_8177</name>
    <dbReference type="NCBI Taxonomy" id="1665121"/>
    <lineage>
        <taxon>Bacteria</taxon>
        <taxon>Candidatus Microgenomatota</taxon>
        <taxon>environmental samples</taxon>
    </lineage>
</organism>
<keyword evidence="3" id="KW-0687">Ribonucleoprotein</keyword>
<accession>A0A0H4TE63</accession>
<dbReference type="Gene3D" id="2.40.50.140">
    <property type="entry name" value="Nucleic acid-binding proteins"/>
    <property type="match status" value="1"/>
</dbReference>
<dbReference type="SUPFAM" id="SSF50249">
    <property type="entry name" value="Nucleic acid-binding proteins"/>
    <property type="match status" value="1"/>
</dbReference>
<dbReference type="GO" id="GO:0006412">
    <property type="term" value="P:translation"/>
    <property type="evidence" value="ECO:0007669"/>
    <property type="project" value="InterPro"/>
</dbReference>
<keyword evidence="2 4" id="KW-0689">Ribosomal protein</keyword>
<gene>
    <name evidence="4" type="primary">rpsQ</name>
</gene>
<dbReference type="Pfam" id="PF00366">
    <property type="entry name" value="Ribosomal_S17"/>
    <property type="match status" value="1"/>
</dbReference>
<evidence type="ECO:0000256" key="1">
    <source>
        <dbReference type="ARBA" id="ARBA00010254"/>
    </source>
</evidence>
<dbReference type="PRINTS" id="PR00973">
    <property type="entry name" value="RIBOSOMALS17"/>
</dbReference>
<evidence type="ECO:0000256" key="3">
    <source>
        <dbReference type="ARBA" id="ARBA00023274"/>
    </source>
</evidence>
<dbReference type="AlphaFoldDB" id="A0A0H4TE63"/>
<evidence type="ECO:0000256" key="2">
    <source>
        <dbReference type="ARBA" id="ARBA00022980"/>
    </source>
</evidence>
<dbReference type="GO" id="GO:0003735">
    <property type="term" value="F:structural constituent of ribosome"/>
    <property type="evidence" value="ECO:0007669"/>
    <property type="project" value="InterPro"/>
</dbReference>
<protein>
    <submittedName>
        <fullName evidence="4">30S ribosomal protein S17, small subunit ribosomal protein S17</fullName>
    </submittedName>
</protein>
<dbReference type="NCBIfam" id="NF004123">
    <property type="entry name" value="PRK05610.1"/>
    <property type="match status" value="1"/>
</dbReference>
<dbReference type="PANTHER" id="PTHR10744">
    <property type="entry name" value="40S RIBOSOMAL PROTEIN S11 FAMILY MEMBER"/>
    <property type="match status" value="1"/>
</dbReference>
<reference evidence="4" key="1">
    <citation type="journal article" date="2015" name="ISME J.">
        <title>Aquifer environment selects for microbial species cohorts in sediment and groundwater.</title>
        <authorList>
            <person name="Hug L.A."/>
            <person name="Thomas B.C."/>
            <person name="Brown C.T."/>
            <person name="Frischkorn K.R."/>
            <person name="Williams K.H."/>
            <person name="Tringe S.G."/>
            <person name="Banfield J.F."/>
        </authorList>
    </citation>
    <scope>NUCLEOTIDE SEQUENCE</scope>
</reference>